<accession>A0A6J8EII1</accession>
<evidence type="ECO:0000313" key="4">
    <source>
        <dbReference type="EMBL" id="CAC5420310.1"/>
    </source>
</evidence>
<feature type="region of interest" description="Disordered" evidence="1">
    <location>
        <begin position="328"/>
        <end position="355"/>
    </location>
</feature>
<feature type="compositionally biased region" description="Polar residues" evidence="1">
    <location>
        <begin position="328"/>
        <end position="340"/>
    </location>
</feature>
<feature type="transmembrane region" description="Helical" evidence="2">
    <location>
        <begin position="363"/>
        <end position="384"/>
    </location>
</feature>
<gene>
    <name evidence="4" type="ORF">MCOR_52539</name>
</gene>
<organism evidence="4 5">
    <name type="scientific">Mytilus coruscus</name>
    <name type="common">Sea mussel</name>
    <dbReference type="NCBI Taxonomy" id="42192"/>
    <lineage>
        <taxon>Eukaryota</taxon>
        <taxon>Metazoa</taxon>
        <taxon>Spiralia</taxon>
        <taxon>Lophotrochozoa</taxon>
        <taxon>Mollusca</taxon>
        <taxon>Bivalvia</taxon>
        <taxon>Autobranchia</taxon>
        <taxon>Pteriomorphia</taxon>
        <taxon>Mytilida</taxon>
        <taxon>Mytiloidea</taxon>
        <taxon>Mytilidae</taxon>
        <taxon>Mytilinae</taxon>
        <taxon>Mytilus</taxon>
    </lineage>
</organism>
<keyword evidence="2" id="KW-1133">Transmembrane helix</keyword>
<feature type="compositionally biased region" description="Basic and acidic residues" evidence="1">
    <location>
        <begin position="341"/>
        <end position="355"/>
    </location>
</feature>
<dbReference type="EMBL" id="CACVKT020009086">
    <property type="protein sequence ID" value="CAC5420310.1"/>
    <property type="molecule type" value="Genomic_DNA"/>
</dbReference>
<evidence type="ECO:0000256" key="1">
    <source>
        <dbReference type="SAM" id="MobiDB-lite"/>
    </source>
</evidence>
<dbReference type="Pfam" id="PF25272">
    <property type="entry name" value="VERL_C"/>
    <property type="match status" value="1"/>
</dbReference>
<evidence type="ECO:0000313" key="5">
    <source>
        <dbReference type="Proteomes" id="UP000507470"/>
    </source>
</evidence>
<dbReference type="AlphaFoldDB" id="A0A6J8EII1"/>
<keyword evidence="5" id="KW-1185">Reference proteome</keyword>
<feature type="domain" description="Vitelline envelope sperm lysin receptor C-terminal" evidence="3">
    <location>
        <begin position="62"/>
        <end position="308"/>
    </location>
</feature>
<dbReference type="Proteomes" id="UP000507470">
    <property type="component" value="Unassembled WGS sequence"/>
</dbReference>
<reference evidence="4 5" key="1">
    <citation type="submission" date="2020-06" db="EMBL/GenBank/DDBJ databases">
        <authorList>
            <person name="Li R."/>
            <person name="Bekaert M."/>
        </authorList>
    </citation>
    <scope>NUCLEOTIDE SEQUENCE [LARGE SCALE GENOMIC DNA]</scope>
    <source>
        <strain evidence="5">wild</strain>
    </source>
</reference>
<evidence type="ECO:0000256" key="2">
    <source>
        <dbReference type="SAM" id="Phobius"/>
    </source>
</evidence>
<keyword evidence="2" id="KW-0472">Membrane</keyword>
<keyword evidence="2" id="KW-0812">Transmembrane</keyword>
<protein>
    <recommendedName>
        <fullName evidence="3">Vitelline envelope sperm lysin receptor C-terminal domain-containing protein</fullName>
    </recommendedName>
</protein>
<name>A0A6J8EII1_MYTCO</name>
<evidence type="ECO:0000259" key="3">
    <source>
        <dbReference type="Pfam" id="PF25272"/>
    </source>
</evidence>
<dbReference type="InterPro" id="IPR057371">
    <property type="entry name" value="VERL_C"/>
</dbReference>
<proteinExistence type="predicted"/>
<dbReference type="OrthoDB" id="6089787at2759"/>
<sequence>MQLNGFWTQDKSQNIMHSFAVVIFCLFVVYCHAIPPGYLLEVTHNCGTLGAGGSADGAGANVTVKTDLHAFAKLTCNNNGSPFTVKMAEINDTNTEVTTNLYYTADSTAVAGKDCFFFHPDGDTELYVVEIEVFWGFGNATLMEDYETYTITCTTNGDASQTLKEKAIDDNRILITDGLVHNLGDSYAGGSSLKLMDVLGQEIGAKKVSMGKKIYLELSISGGNEQGLTPYDCYARNSDSTKSYKIFNAGCGDGIVFKKSAGFTVSGTKAKSPFFKVFKLIETNAANTAVKYSCSFTTCNNTCDGSSCSLVLRSRRSVDPEQTMMMTDSAKYQINQSTRSDQSKPGKEEGEDKETKERKLSSVALFCVAVLAILSLLLSLYSCIRQERPRSQRECVTGCKCPNSEMCPCPECPRRI</sequence>